<evidence type="ECO:0000313" key="3">
    <source>
        <dbReference type="EMBL" id="GAA2795858.1"/>
    </source>
</evidence>
<dbReference type="Gene3D" id="3.20.20.30">
    <property type="entry name" value="Luciferase-like domain"/>
    <property type="match status" value="1"/>
</dbReference>
<organism evidence="3 4">
    <name type="scientific">Saccharopolyspora taberi</name>
    <dbReference type="NCBI Taxonomy" id="60895"/>
    <lineage>
        <taxon>Bacteria</taxon>
        <taxon>Bacillati</taxon>
        <taxon>Actinomycetota</taxon>
        <taxon>Actinomycetes</taxon>
        <taxon>Pseudonocardiales</taxon>
        <taxon>Pseudonocardiaceae</taxon>
        <taxon>Saccharopolyspora</taxon>
    </lineage>
</organism>
<accession>A0ABN3VE26</accession>
<dbReference type="EMBL" id="BAAAUX010000014">
    <property type="protein sequence ID" value="GAA2795858.1"/>
    <property type="molecule type" value="Genomic_DNA"/>
</dbReference>
<gene>
    <name evidence="3" type="ORF">GCM10010470_33680</name>
</gene>
<dbReference type="InterPro" id="IPR036661">
    <property type="entry name" value="Luciferase-like_sf"/>
</dbReference>
<dbReference type="Pfam" id="PF00296">
    <property type="entry name" value="Bac_luciferase"/>
    <property type="match status" value="2"/>
</dbReference>
<evidence type="ECO:0000313" key="4">
    <source>
        <dbReference type="Proteomes" id="UP001500979"/>
    </source>
</evidence>
<proteinExistence type="predicted"/>
<comment type="caution">
    <text evidence="3">The sequence shown here is derived from an EMBL/GenBank/DDBJ whole genome shotgun (WGS) entry which is preliminary data.</text>
</comment>
<dbReference type="InterPro" id="IPR019949">
    <property type="entry name" value="CmoO-like"/>
</dbReference>
<dbReference type="SUPFAM" id="SSF51679">
    <property type="entry name" value="Bacterial luciferase-like"/>
    <property type="match status" value="1"/>
</dbReference>
<sequence>MPAATPLSVLDLSPVVSGQTAADALRNTLDLAQHAERFGYRRFWLAEHHLAPGVASSSPAVLVAAVAGRTRTIRVGSGAVLLGNRTPLEVAEDFGTVAQLHPGRVDLGLGRSAYGRIGDLARKSAAPPQPAADRVVDGLLVPAPPPRQHAPHLVERLRTHAGLLGAFESGDYRDQVGHVLDFLTGRYHGEDGSAHRSAVAEGADLETWILGSSAGPSSRAAGELGLPFGANYHVTPSTVLGSIAAYREAFVPSRRLPRPHVMVSADVVVAEDEDTARELAKPFPRWVHSIRAGDGAIPFPSPAEADDFEWTDEARAAVDDRVRTQIVGTPRAVAAQLRVLRDATGADELLITTITHDHADRLRSYELLAEVW</sequence>
<comment type="similarity">
    <text evidence="1">To bacterial alkanal monooxygenase alpha and beta chains.</text>
</comment>
<protein>
    <submittedName>
        <fullName evidence="3">LLM class flavin-dependent oxidoreductase</fullName>
    </submittedName>
</protein>
<dbReference type="Proteomes" id="UP001500979">
    <property type="component" value="Unassembled WGS sequence"/>
</dbReference>
<evidence type="ECO:0000256" key="1">
    <source>
        <dbReference type="ARBA" id="ARBA00007789"/>
    </source>
</evidence>
<reference evidence="3 4" key="1">
    <citation type="journal article" date="2019" name="Int. J. Syst. Evol. Microbiol.">
        <title>The Global Catalogue of Microorganisms (GCM) 10K type strain sequencing project: providing services to taxonomists for standard genome sequencing and annotation.</title>
        <authorList>
            <consortium name="The Broad Institute Genomics Platform"/>
            <consortium name="The Broad Institute Genome Sequencing Center for Infectious Disease"/>
            <person name="Wu L."/>
            <person name="Ma J."/>
        </authorList>
    </citation>
    <scope>NUCLEOTIDE SEQUENCE [LARGE SCALE GENOMIC DNA]</scope>
    <source>
        <strain evidence="3 4">JCM 9383</strain>
    </source>
</reference>
<feature type="domain" description="Luciferase-like" evidence="2">
    <location>
        <begin position="207"/>
        <end position="344"/>
    </location>
</feature>
<evidence type="ECO:0000259" key="2">
    <source>
        <dbReference type="Pfam" id="PF00296"/>
    </source>
</evidence>
<dbReference type="InterPro" id="IPR050766">
    <property type="entry name" value="Bact_Lucif_Oxidored"/>
</dbReference>
<feature type="domain" description="Luciferase-like" evidence="2">
    <location>
        <begin position="18"/>
        <end position="114"/>
    </location>
</feature>
<dbReference type="PANTHER" id="PTHR30137:SF6">
    <property type="entry name" value="LUCIFERASE-LIKE MONOOXYGENASE"/>
    <property type="match status" value="1"/>
</dbReference>
<dbReference type="InterPro" id="IPR011251">
    <property type="entry name" value="Luciferase-like_dom"/>
</dbReference>
<dbReference type="RefSeq" id="WP_344680699.1">
    <property type="nucleotide sequence ID" value="NZ_BAAAUX010000014.1"/>
</dbReference>
<dbReference type="PANTHER" id="PTHR30137">
    <property type="entry name" value="LUCIFERASE-LIKE MONOOXYGENASE"/>
    <property type="match status" value="1"/>
</dbReference>
<dbReference type="NCBIfam" id="TIGR03558">
    <property type="entry name" value="oxido_grp_1"/>
    <property type="match status" value="1"/>
</dbReference>
<name>A0ABN3VE26_9PSEU</name>
<keyword evidence="4" id="KW-1185">Reference proteome</keyword>